<protein>
    <submittedName>
        <fullName evidence="2">Uncharacterized protein</fullName>
    </submittedName>
</protein>
<keyword evidence="3" id="KW-1185">Reference proteome</keyword>
<accession>A0ABR1XPQ4</accession>
<organism evidence="2 3">
    <name type="scientific">Phyllosticta citrichinensis</name>
    <dbReference type="NCBI Taxonomy" id="1130410"/>
    <lineage>
        <taxon>Eukaryota</taxon>
        <taxon>Fungi</taxon>
        <taxon>Dikarya</taxon>
        <taxon>Ascomycota</taxon>
        <taxon>Pezizomycotina</taxon>
        <taxon>Dothideomycetes</taxon>
        <taxon>Dothideomycetes incertae sedis</taxon>
        <taxon>Botryosphaeriales</taxon>
        <taxon>Phyllostictaceae</taxon>
        <taxon>Phyllosticta</taxon>
    </lineage>
</organism>
<reference evidence="2 3" key="1">
    <citation type="journal article" date="2022" name="G3 (Bethesda)">
        <title>Enemy or ally: a genomic approach to elucidate the lifestyle of Phyllosticta citrichinaensis.</title>
        <authorList>
            <person name="Buijs V.A."/>
            <person name="Groenewald J.Z."/>
            <person name="Haridas S."/>
            <person name="LaButti K.M."/>
            <person name="Lipzen A."/>
            <person name="Martin F.M."/>
            <person name="Barry K."/>
            <person name="Grigoriev I.V."/>
            <person name="Crous P.W."/>
            <person name="Seidl M.F."/>
        </authorList>
    </citation>
    <scope>NUCLEOTIDE SEQUENCE [LARGE SCALE GENOMIC DNA]</scope>
    <source>
        <strain evidence="2 3">CBS 129764</strain>
    </source>
</reference>
<dbReference type="EMBL" id="JBBWUH010000006">
    <property type="protein sequence ID" value="KAK8163625.1"/>
    <property type="molecule type" value="Genomic_DNA"/>
</dbReference>
<comment type="caution">
    <text evidence="2">The sequence shown here is derived from an EMBL/GenBank/DDBJ whole genome shotgun (WGS) entry which is preliminary data.</text>
</comment>
<evidence type="ECO:0000256" key="1">
    <source>
        <dbReference type="SAM" id="SignalP"/>
    </source>
</evidence>
<sequence length="160" mass="18040">MLPMSLQQVIATCIATLALISRSSAEITCGPTYSNIFQPNCCVADNIMDFDTVAGRQGWYRTGLYIDFQKSPTPYIHIQCKSEYGCDVIVLETCLHDPNKAPEKYKKINRDCIYQVVNIQGNNNACTIEGFWIGYHRLYQCNVEYILLITGEPATCPPIQ</sequence>
<evidence type="ECO:0000313" key="3">
    <source>
        <dbReference type="Proteomes" id="UP001456524"/>
    </source>
</evidence>
<proteinExistence type="predicted"/>
<evidence type="ECO:0000313" key="2">
    <source>
        <dbReference type="EMBL" id="KAK8163625.1"/>
    </source>
</evidence>
<feature type="chain" id="PRO_5046264587" evidence="1">
    <location>
        <begin position="26"/>
        <end position="160"/>
    </location>
</feature>
<keyword evidence="1" id="KW-0732">Signal</keyword>
<name>A0ABR1XPQ4_9PEZI</name>
<dbReference type="Proteomes" id="UP001456524">
    <property type="component" value="Unassembled WGS sequence"/>
</dbReference>
<gene>
    <name evidence="2" type="ORF">IWX90DRAFT_415468</name>
</gene>
<feature type="signal peptide" evidence="1">
    <location>
        <begin position="1"/>
        <end position="25"/>
    </location>
</feature>